<protein>
    <recommendedName>
        <fullName evidence="6">LIM zinc-binding domain-containing protein</fullName>
    </recommendedName>
</protein>
<dbReference type="Gene3D" id="2.10.110.10">
    <property type="entry name" value="Cysteine Rich Protein"/>
    <property type="match status" value="5"/>
</dbReference>
<dbReference type="AlphaFoldDB" id="A0A0G4INP3"/>
<dbReference type="PANTHER" id="PTHR24205">
    <property type="entry name" value="FOUR AND A HALF LIM DOMAINS PROTEIN"/>
    <property type="match status" value="1"/>
</dbReference>
<evidence type="ECO:0000256" key="2">
    <source>
        <dbReference type="ARBA" id="ARBA00022737"/>
    </source>
</evidence>
<evidence type="ECO:0000256" key="3">
    <source>
        <dbReference type="ARBA" id="ARBA00022833"/>
    </source>
</evidence>
<sequence>MQGSTRCSALPSKLGAITVGSISEIRLRSPASGPQTTLGREQTSSLMSTVCTGCHNALESRRVTVPGIGDLHAACFTCSACRTGLAGLGYVQRNAAAYCPECFAERFAPRCTTCREPILGRALKIGDQAWHEHHFRCKVCNVSLLGSNSFTQNDDKDVCCMSHAPAPVPDECMSCSQCHLPIPPGDYLQIGDRTLHVHCHVCSACRCELRDAPHVIIDGDVLCADDFARRFKETCDACDGPVHLDQTVVRALGRVWHDDHFRCKDCPAKLAASRFYVGRDMTVRCEQHHATEGTRGALPTCGACKQAVQCGLAFGGFSATGSDAVFHQECLVCEHSAPHALGRSDAVHVFDGRVFCRRHFLPGIASLLS</sequence>
<keyword evidence="2" id="KW-0677">Repeat</keyword>
<reference evidence="7 9" key="1">
    <citation type="submission" date="2015-02" db="EMBL/GenBank/DDBJ databases">
        <authorList>
            <person name="Chooi Y.-H."/>
        </authorList>
    </citation>
    <scope>NUCLEOTIDE SEQUENCE [LARGE SCALE GENOMIC DNA]</scope>
    <source>
        <strain evidence="7">E3</strain>
    </source>
</reference>
<feature type="domain" description="LIM zinc-binding" evidence="6">
    <location>
        <begin position="173"/>
        <end position="232"/>
    </location>
</feature>
<dbReference type="GO" id="GO:0003712">
    <property type="term" value="F:transcription coregulator activity"/>
    <property type="evidence" value="ECO:0007669"/>
    <property type="project" value="TreeGrafter"/>
</dbReference>
<dbReference type="SUPFAM" id="SSF57716">
    <property type="entry name" value="Glucocorticoid receptor-like (DNA-binding domain)"/>
    <property type="match status" value="2"/>
</dbReference>
<dbReference type="PROSITE" id="PS50023">
    <property type="entry name" value="LIM_DOMAIN_2"/>
    <property type="match status" value="4"/>
</dbReference>
<dbReference type="OMA" id="RYVCHKC"/>
<dbReference type="SMART" id="SM00132">
    <property type="entry name" value="LIM"/>
    <property type="match status" value="5"/>
</dbReference>
<evidence type="ECO:0000313" key="7">
    <source>
        <dbReference type="EMBL" id="CEO96780.1"/>
    </source>
</evidence>
<evidence type="ECO:0000259" key="6">
    <source>
        <dbReference type="PROSITE" id="PS50023"/>
    </source>
</evidence>
<dbReference type="EMBL" id="OVEO01000015">
    <property type="protein sequence ID" value="SPR00682.1"/>
    <property type="molecule type" value="Genomic_DNA"/>
</dbReference>
<gene>
    <name evidence="7" type="ORF">PBRA_005383</name>
    <name evidence="8" type="ORF">PLBR_LOCUS7897</name>
</gene>
<dbReference type="OrthoDB" id="274660at2759"/>
<dbReference type="Pfam" id="PF00412">
    <property type="entry name" value="LIM"/>
    <property type="match status" value="4"/>
</dbReference>
<feature type="domain" description="LIM zinc-binding" evidence="6">
    <location>
        <begin position="49"/>
        <end position="109"/>
    </location>
</feature>
<dbReference type="PANTHER" id="PTHR24205:SF16">
    <property type="entry name" value="GH01042P-RELATED"/>
    <property type="match status" value="1"/>
</dbReference>
<dbReference type="Proteomes" id="UP000290189">
    <property type="component" value="Unassembled WGS sequence"/>
</dbReference>
<evidence type="ECO:0000256" key="5">
    <source>
        <dbReference type="PROSITE-ProRule" id="PRU00125"/>
    </source>
</evidence>
<dbReference type="PROSITE" id="PS00478">
    <property type="entry name" value="LIM_DOMAIN_1"/>
    <property type="match status" value="2"/>
</dbReference>
<proteinExistence type="predicted"/>
<name>A0A0G4INP3_PLABS</name>
<organism evidence="7 9">
    <name type="scientific">Plasmodiophora brassicae</name>
    <name type="common">Clubroot disease agent</name>
    <dbReference type="NCBI Taxonomy" id="37360"/>
    <lineage>
        <taxon>Eukaryota</taxon>
        <taxon>Sar</taxon>
        <taxon>Rhizaria</taxon>
        <taxon>Endomyxa</taxon>
        <taxon>Phytomyxea</taxon>
        <taxon>Plasmodiophorida</taxon>
        <taxon>Plasmodiophoridae</taxon>
        <taxon>Plasmodiophora</taxon>
    </lineage>
</organism>
<keyword evidence="3 5" id="KW-0862">Zinc</keyword>
<dbReference type="EMBL" id="CDSF01000076">
    <property type="protein sequence ID" value="CEO96780.1"/>
    <property type="molecule type" value="Genomic_DNA"/>
</dbReference>
<accession>A0A0G4INP3</accession>
<evidence type="ECO:0000313" key="8">
    <source>
        <dbReference type="EMBL" id="SPR00682.1"/>
    </source>
</evidence>
<geneLocation type="mitochondrion" evidence="8"/>
<dbReference type="InterPro" id="IPR001781">
    <property type="entry name" value="Znf_LIM"/>
</dbReference>
<keyword evidence="9" id="KW-1185">Reference proteome</keyword>
<dbReference type="STRING" id="37360.A0A0G4INP3"/>
<reference evidence="8 10" key="2">
    <citation type="submission" date="2018-03" db="EMBL/GenBank/DDBJ databases">
        <authorList>
            <person name="Fogelqvist J."/>
        </authorList>
    </citation>
    <scope>NUCLEOTIDE SEQUENCE [LARGE SCALE GENOMIC DNA]</scope>
</reference>
<feature type="domain" description="LIM zinc-binding" evidence="6">
    <location>
        <begin position="233"/>
        <end position="295"/>
    </location>
</feature>
<keyword evidence="8" id="KW-0496">Mitochondrion</keyword>
<dbReference type="CDD" id="cd08368">
    <property type="entry name" value="LIM"/>
    <property type="match status" value="2"/>
</dbReference>
<evidence type="ECO:0000313" key="10">
    <source>
        <dbReference type="Proteomes" id="UP000290189"/>
    </source>
</evidence>
<dbReference type="GO" id="GO:0046872">
    <property type="term" value="F:metal ion binding"/>
    <property type="evidence" value="ECO:0007669"/>
    <property type="project" value="UniProtKB-KW"/>
</dbReference>
<keyword evidence="4 5" id="KW-0440">LIM domain</keyword>
<dbReference type="Proteomes" id="UP000039324">
    <property type="component" value="Unassembled WGS sequence"/>
</dbReference>
<dbReference type="GO" id="GO:0005634">
    <property type="term" value="C:nucleus"/>
    <property type="evidence" value="ECO:0007669"/>
    <property type="project" value="TreeGrafter"/>
</dbReference>
<keyword evidence="1 5" id="KW-0479">Metal-binding</keyword>
<evidence type="ECO:0000313" key="9">
    <source>
        <dbReference type="Proteomes" id="UP000039324"/>
    </source>
</evidence>
<feature type="domain" description="LIM zinc-binding" evidence="6">
    <location>
        <begin position="299"/>
        <end position="366"/>
    </location>
</feature>
<evidence type="ECO:0000256" key="4">
    <source>
        <dbReference type="ARBA" id="ARBA00023038"/>
    </source>
</evidence>
<evidence type="ECO:0000256" key="1">
    <source>
        <dbReference type="ARBA" id="ARBA00022723"/>
    </source>
</evidence>